<proteinExistence type="predicted"/>
<keyword evidence="1" id="KW-0472">Membrane</keyword>
<gene>
    <name evidence="2" type="ORF">HMPREF1581_00442</name>
</gene>
<dbReference type="HOGENOM" id="CLU_201765_0_0_11"/>
<organism evidence="2 3">
    <name type="scientific">Gardnerella vaginalis JCP8108</name>
    <dbReference type="NCBI Taxonomy" id="1261066"/>
    <lineage>
        <taxon>Bacteria</taxon>
        <taxon>Bacillati</taxon>
        <taxon>Actinomycetota</taxon>
        <taxon>Actinomycetes</taxon>
        <taxon>Bifidobacteriales</taxon>
        <taxon>Bifidobacteriaceae</taxon>
        <taxon>Gardnerella</taxon>
    </lineage>
</organism>
<dbReference type="Proteomes" id="UP000014521">
    <property type="component" value="Unassembled WGS sequence"/>
</dbReference>
<comment type="caution">
    <text evidence="2">The sequence shown here is derived from an EMBL/GenBank/DDBJ whole genome shotgun (WGS) entry which is preliminary data.</text>
</comment>
<keyword evidence="1" id="KW-1133">Transmembrane helix</keyword>
<protein>
    <submittedName>
        <fullName evidence="2">Uncharacterized protein</fullName>
    </submittedName>
</protein>
<reference evidence="2 3" key="1">
    <citation type="submission" date="2013-06" db="EMBL/GenBank/DDBJ databases">
        <authorList>
            <person name="Weinstock G."/>
            <person name="Sodergren E."/>
            <person name="Lobos E.A."/>
            <person name="Fulton L."/>
            <person name="Fulton R."/>
            <person name="Courtney L."/>
            <person name="Fronick C."/>
            <person name="O'Laughlin M."/>
            <person name="Godfrey J."/>
            <person name="Wilson R.M."/>
            <person name="Miner T."/>
            <person name="Farmer C."/>
            <person name="Delehaunty K."/>
            <person name="Cordes M."/>
            <person name="Minx P."/>
            <person name="Tomlinson C."/>
            <person name="Chen J."/>
            <person name="Wollam A."/>
            <person name="Pepin K.H."/>
            <person name="Bhonagiri V."/>
            <person name="Zhang X."/>
            <person name="Warren W."/>
            <person name="Mitreva M."/>
            <person name="Mardis E.R."/>
            <person name="Wilson R.K."/>
        </authorList>
    </citation>
    <scope>NUCLEOTIDE SEQUENCE [LARGE SCALE GENOMIC DNA]</scope>
    <source>
        <strain evidence="2 3">JCP8108</strain>
    </source>
</reference>
<dbReference type="EMBL" id="ATJJ01000019">
    <property type="protein sequence ID" value="EPI48964.1"/>
    <property type="molecule type" value="Genomic_DNA"/>
</dbReference>
<dbReference type="AlphaFoldDB" id="S4GIG4"/>
<accession>S4GIG4</accession>
<evidence type="ECO:0000313" key="2">
    <source>
        <dbReference type="EMBL" id="EPI48964.1"/>
    </source>
</evidence>
<evidence type="ECO:0000256" key="1">
    <source>
        <dbReference type="SAM" id="Phobius"/>
    </source>
</evidence>
<name>S4GIG4_GARVA</name>
<keyword evidence="1" id="KW-0812">Transmembrane</keyword>
<evidence type="ECO:0000313" key="3">
    <source>
        <dbReference type="Proteomes" id="UP000014521"/>
    </source>
</evidence>
<feature type="transmembrane region" description="Helical" evidence="1">
    <location>
        <begin position="12"/>
        <end position="30"/>
    </location>
</feature>
<sequence>MIEDYCFRFYKIFPLIFYFCLHLYFYSVSIKHNTNRYRKFYDLRFWICD</sequence>